<evidence type="ECO:0000313" key="2">
    <source>
        <dbReference type="EMBL" id="TQB69047.1"/>
    </source>
</evidence>
<organism evidence="2 3">
    <name type="scientific">Monascus purpureus</name>
    <name type="common">Red mold</name>
    <name type="synonym">Monascus anka</name>
    <dbReference type="NCBI Taxonomy" id="5098"/>
    <lineage>
        <taxon>Eukaryota</taxon>
        <taxon>Fungi</taxon>
        <taxon>Dikarya</taxon>
        <taxon>Ascomycota</taxon>
        <taxon>Pezizomycotina</taxon>
        <taxon>Eurotiomycetes</taxon>
        <taxon>Eurotiomycetidae</taxon>
        <taxon>Eurotiales</taxon>
        <taxon>Aspergillaceae</taxon>
        <taxon>Monascus</taxon>
    </lineage>
</organism>
<feature type="compositionally biased region" description="Low complexity" evidence="1">
    <location>
        <begin position="1240"/>
        <end position="1252"/>
    </location>
</feature>
<keyword evidence="3" id="KW-1185">Reference proteome</keyword>
<feature type="compositionally biased region" description="Basic and acidic residues" evidence="1">
    <location>
        <begin position="1140"/>
        <end position="1159"/>
    </location>
</feature>
<feature type="region of interest" description="Disordered" evidence="1">
    <location>
        <begin position="1049"/>
        <end position="1070"/>
    </location>
</feature>
<feature type="region of interest" description="Disordered" evidence="1">
    <location>
        <begin position="1006"/>
        <end position="1033"/>
    </location>
</feature>
<feature type="region of interest" description="Disordered" evidence="1">
    <location>
        <begin position="910"/>
        <end position="932"/>
    </location>
</feature>
<evidence type="ECO:0000313" key="3">
    <source>
        <dbReference type="Proteomes" id="UP000319663"/>
    </source>
</evidence>
<feature type="compositionally biased region" description="Basic and acidic residues" evidence="1">
    <location>
        <begin position="1272"/>
        <end position="1283"/>
    </location>
</feature>
<dbReference type="Pfam" id="PF12520">
    <property type="entry name" value="DUF3723"/>
    <property type="match status" value="1"/>
</dbReference>
<dbReference type="Proteomes" id="UP000319663">
    <property type="component" value="Unassembled WGS sequence"/>
</dbReference>
<feature type="region of interest" description="Disordered" evidence="1">
    <location>
        <begin position="1090"/>
        <end position="1337"/>
    </location>
</feature>
<dbReference type="STRING" id="5098.A0A507QPW2"/>
<evidence type="ECO:0000256" key="1">
    <source>
        <dbReference type="SAM" id="MobiDB-lite"/>
    </source>
</evidence>
<feature type="compositionally biased region" description="Basic and acidic residues" evidence="1">
    <location>
        <begin position="682"/>
        <end position="693"/>
    </location>
</feature>
<protein>
    <submittedName>
        <fullName evidence="2">Uncharacterized protein</fullName>
    </submittedName>
</protein>
<dbReference type="InterPro" id="IPR022198">
    <property type="entry name" value="DUF3723"/>
</dbReference>
<dbReference type="EMBL" id="VIFY01000175">
    <property type="protein sequence ID" value="TQB69047.1"/>
    <property type="molecule type" value="Genomic_DNA"/>
</dbReference>
<sequence>MDRSIFSSTELRLARERRLKFQGTAKINISQISLPSDYKQDNVERLRHIFESDDCDRLSLPNHVVATISREHLMSALSGNQVNAASLMSQPSDSYIALEFPIGQVTCLHGQHRLRAGREFLAPYDQWWTVDLYLDDISRELETELTDEYANEATPTDGDVYRKVRQYQYEASARFEERWLSRLTENKQKRMRQLSQPENSSIRSAFDSLLPIPGLWKAMSIGNLPRVIAVKCDEEIIRYLRFIKDFWSSLVEHDRSQMEKIDCVTVEKLQLLVPGGLDRTKVKGLVLSGEAFAKFNQSERKSIWRVLRRRGEIVPSLHTFFKDLSYLEVTSSCLGRLVDLAAMRKRTMRSAMKQIYNPARHGRGRYQMQVSETEFRSCSGTVEEGRESGYRQLWLFAFRHYLQMPKARQKKKRHAKTKFREADDGVVHRMASLALQLGFDSPQIRRLIDDSPDRRLALEALLKARDRDQYRYDSIDTLVNQIVACFNEAVPVEIRDRRASAPFSTIPRQSRCGKPSLETHEQEQNFLFLDQMESQPSDESISALFVRRCVYFAFFGRPSEPPPAPIGEDNSTRHSSPHPPPSPLFVPEEHNPLDDHQMTGIADHVNDRPDTPRRSSRREERRERRQRRRQKQERRQQRESRRQQRMSNGGHEGGPAARRPSVDQSHRESSRGSSGNITEVEIDARNEHESRQPEDTIIEELRGNALTASHTPVDPLIAEPIETEATLGEDVHGVDTLDDMMAPEIVIDDVEDNARLHGSTEANPLGEIDENESLTRLEPDHLGELPSGHLIEDRQAVLSAVNQHRAVRRRARPSVLKRTVKSRRQAAAQTRLRGKKYRLTQVDIKQGHKFTSDTDLPIQSPLDDVVAEERAQTLAQLEERPVISESAVADHADLPQTSPLPSVPEFLDRVREPESPVEESHEPTNIGEDPHETAIEDRIMTPEIIIDEPSPELNTPTEADTPPREVANGEALIRQEEDHRLTEFPSTLRLSIQDRAARLRLAKARRQAARRSRHLGLKRSAKARRQAPAQTRLGGKDHRLTQVDVTQGHQFTPGADLGAENLPPTEDLTGQSPLEAVVADERAQTLAQLEQPPAVSEPAVADPANPPLPSMPELIARLRESESPMEGNQGDAIGNPPQEHPQEELRQERSEQPSREAARPEAVTDDGEPRRKVPIDKRIAEEARRRREAKQRVENTPRAAQELENDFTQTQSGDDLFNDDDNSEPAPLEGNPAAAAGGESQQRPSTSSPSQPLKAGRKQFARHARQRPYGRPIEKGQGDRDRPLTQINMQLTASDQPTIAYGNPPLPSLPPDEQRLTENPPNTLPVPQPSDGSVERRRKAANLIRERRPPGVASPHEPSKDLVIFREWTGTRWMEHTRVAADQSDPLRVEREAKRFVEAHHAQLRDARMRILMPSQCLASARQDGSHSVFLIFENKTITPVMEKEAALFMHSRHHRP</sequence>
<feature type="region of interest" description="Disordered" evidence="1">
    <location>
        <begin position="557"/>
        <end position="693"/>
    </location>
</feature>
<proteinExistence type="predicted"/>
<accession>A0A507QPW2</accession>
<feature type="compositionally biased region" description="Basic and acidic residues" evidence="1">
    <location>
        <begin position="604"/>
        <end position="623"/>
    </location>
</feature>
<feature type="compositionally biased region" description="Basic residues" evidence="1">
    <location>
        <begin position="1006"/>
        <end position="1025"/>
    </location>
</feature>
<reference evidence="2 3" key="1">
    <citation type="submission" date="2019-06" db="EMBL/GenBank/DDBJ databases">
        <title>Wine fermentation using esterase from Monascus purpureus.</title>
        <authorList>
            <person name="Geng C."/>
            <person name="Zhang Y."/>
        </authorList>
    </citation>
    <scope>NUCLEOTIDE SEQUENCE [LARGE SCALE GENOMIC DNA]</scope>
    <source>
        <strain evidence="2">HQ1</strain>
    </source>
</reference>
<feature type="compositionally biased region" description="Basic and acidic residues" evidence="1">
    <location>
        <begin position="660"/>
        <end position="670"/>
    </location>
</feature>
<feature type="compositionally biased region" description="Polar residues" evidence="1">
    <location>
        <begin position="1285"/>
        <end position="1297"/>
    </location>
</feature>
<feature type="compositionally biased region" description="Basic and acidic residues" evidence="1">
    <location>
        <begin position="1167"/>
        <end position="1195"/>
    </location>
</feature>
<comment type="caution">
    <text evidence="2">The sequence shown here is derived from an EMBL/GenBank/DDBJ whole genome shotgun (WGS) entry which is preliminary data.</text>
</comment>
<feature type="compositionally biased region" description="Basic and acidic residues" evidence="1">
    <location>
        <begin position="633"/>
        <end position="642"/>
    </location>
</feature>
<feature type="compositionally biased region" description="Basic and acidic residues" evidence="1">
    <location>
        <begin position="587"/>
        <end position="597"/>
    </location>
</feature>
<feature type="compositionally biased region" description="Basic residues" evidence="1">
    <location>
        <begin position="1255"/>
        <end position="1268"/>
    </location>
</feature>
<name>A0A507QPW2_MONPU</name>
<gene>
    <name evidence="2" type="ORF">MPDQ_002411</name>
</gene>